<evidence type="ECO:0000313" key="1">
    <source>
        <dbReference type="EMBL" id="ONI41018.1"/>
    </source>
</evidence>
<evidence type="ECO:0000313" key="2">
    <source>
        <dbReference type="Proteomes" id="UP000188605"/>
    </source>
</evidence>
<organism evidence="1 2">
    <name type="scientific">Candidatus Epulonipiscium fishelsonii</name>
    <dbReference type="NCBI Taxonomy" id="77094"/>
    <lineage>
        <taxon>Bacteria</taxon>
        <taxon>Bacillati</taxon>
        <taxon>Bacillota</taxon>
        <taxon>Clostridia</taxon>
        <taxon>Lachnospirales</taxon>
        <taxon>Lachnospiraceae</taxon>
        <taxon>Candidatus Epulonipiscium</taxon>
    </lineage>
</organism>
<dbReference type="EMBL" id="LJDB01000043">
    <property type="protein sequence ID" value="ONI41018.1"/>
    <property type="molecule type" value="Genomic_DNA"/>
</dbReference>
<keyword evidence="2" id="KW-1185">Reference proteome</keyword>
<comment type="caution">
    <text evidence="1">The sequence shown here is derived from an EMBL/GenBank/DDBJ whole genome shotgun (WGS) entry which is preliminary data.</text>
</comment>
<reference evidence="1" key="1">
    <citation type="submission" date="2016-08" db="EMBL/GenBank/DDBJ databases">
        <authorList>
            <person name="Ngugi D.K."/>
            <person name="Miyake S."/>
            <person name="Stingl U."/>
        </authorList>
    </citation>
    <scope>NUCLEOTIDE SEQUENCE</scope>
    <source>
        <strain evidence="1">SCG-B11WGA-EpuloA1</strain>
    </source>
</reference>
<name>A0ACC8XE06_9FIRM</name>
<protein>
    <submittedName>
        <fullName evidence="1">4-hydroxy-3-methylbut-2-en-1-yl diphosphate synthase</fullName>
    </submittedName>
</protein>
<sequence length="351" mass="38319">MIPREDTRVITIKDLKVGGGNPILIQSMCNTKTENVEATVEQILKLEQAGCEIVRVAVPNEQAGKALNKIIPRINIPIVADIHFDYRLALLSIENGVNKLRINPGNIGNEEKVKLVVQKAKQNNIPIRIGVNSGSVEKELLQKYGKVTAPAIVESAARHIDILEHMDFRDIIVSLKASNVPLAIEAYTLFAQKYDYPLHVGITEAGTFYKGTIKSSVGLGAILSRGIGDTIRVSLSDDPVQEIDCAKYILQSLGLRKFGTEIISCPTCGRTEVDLIGLAKKVEENTKHIKKDLKIAVMGCVVNGPGEAREADIGIAGGKCEGIIFKKGMIVKKVCENELLNAFMEELKELL</sequence>
<proteinExistence type="predicted"/>
<dbReference type="Proteomes" id="UP000188605">
    <property type="component" value="Unassembled WGS sequence"/>
</dbReference>
<accession>A0ACC8XE06</accession>
<gene>
    <name evidence="1" type="ORF">AN396_04460</name>
</gene>